<dbReference type="InterPro" id="IPR031989">
    <property type="entry name" value="DUF5067"/>
</dbReference>
<keyword evidence="1" id="KW-0732">Signal</keyword>
<evidence type="ECO:0000259" key="3">
    <source>
        <dbReference type="Pfam" id="PF16729"/>
    </source>
</evidence>
<dbReference type="EMBL" id="NHOC01000007">
    <property type="protein sequence ID" value="OUM20279.1"/>
    <property type="molecule type" value="Genomic_DNA"/>
</dbReference>
<protein>
    <recommendedName>
        <fullName evidence="3">DUF5067 domain-containing protein</fullName>
    </recommendedName>
</protein>
<gene>
    <name evidence="4" type="ORF">CBW42_08740</name>
</gene>
<evidence type="ECO:0000313" key="4">
    <source>
        <dbReference type="EMBL" id="OUM20279.1"/>
    </source>
</evidence>
<evidence type="ECO:0000313" key="5">
    <source>
        <dbReference type="Proteomes" id="UP000194903"/>
    </source>
</evidence>
<reference evidence="4 5" key="1">
    <citation type="submission" date="2017-05" db="EMBL/GenBank/DDBJ databases">
        <title>Butyricicoccus porcorum sp. nov. a butyrate-producing bacterium from the swine intestinal tract.</title>
        <authorList>
            <person name="Trachsel J."/>
            <person name="Humphrey S."/>
            <person name="Allen H.K."/>
        </authorList>
    </citation>
    <scope>NUCLEOTIDE SEQUENCE [LARGE SCALE GENOMIC DNA]</scope>
    <source>
        <strain evidence="4">BB10</strain>
    </source>
</reference>
<feature type="compositionally biased region" description="Low complexity" evidence="2">
    <location>
        <begin position="135"/>
        <end position="152"/>
    </location>
</feature>
<dbReference type="InterPro" id="IPR029050">
    <property type="entry name" value="Immunoprotect_excell_Ig-like"/>
</dbReference>
<evidence type="ECO:0000256" key="1">
    <source>
        <dbReference type="ARBA" id="ARBA00022729"/>
    </source>
</evidence>
<dbReference type="Proteomes" id="UP000194903">
    <property type="component" value="Unassembled WGS sequence"/>
</dbReference>
<dbReference type="AlphaFoldDB" id="A0A252F3G0"/>
<sequence length="293" mass="31915">MQRQIKHQAKRIPALCRNSHAIFLLFLLYSRKNRHASSFCSFLYDVDRNLPMRMKLLYKNSAKPIFLLVSVLTKCYDIIRRFTNREVSAMKKLGAMLATCLLSLTLTACGTTPATPAGSADTSDTGSAPAEPVIPSGSAVPSPGSASGSSSAQEDPNTRVYRDCSVTILGYSIREDRDGEPALRVECQFRNDSKSSASFSTTVIPNAYQGDPQEALAYATPAETDPEYSALLTLLDPGESIVCAGYFKLSSTDLPVELEIKDLRDSSADALCRTLDIAGMPMEDYPETNVKSK</sequence>
<proteinExistence type="predicted"/>
<feature type="domain" description="DUF5067" evidence="3">
    <location>
        <begin position="150"/>
        <end position="262"/>
    </location>
</feature>
<name>A0A252F3G0_9FIRM</name>
<evidence type="ECO:0000256" key="2">
    <source>
        <dbReference type="SAM" id="MobiDB-lite"/>
    </source>
</evidence>
<dbReference type="Pfam" id="PF16729">
    <property type="entry name" value="DUF5067"/>
    <property type="match status" value="1"/>
</dbReference>
<organism evidence="4 5">
    <name type="scientific">Butyricicoccus porcorum</name>
    <dbReference type="NCBI Taxonomy" id="1945634"/>
    <lineage>
        <taxon>Bacteria</taxon>
        <taxon>Bacillati</taxon>
        <taxon>Bacillota</taxon>
        <taxon>Clostridia</taxon>
        <taxon>Eubacteriales</taxon>
        <taxon>Butyricicoccaceae</taxon>
        <taxon>Butyricicoccus</taxon>
    </lineage>
</organism>
<comment type="caution">
    <text evidence="4">The sequence shown here is derived from an EMBL/GenBank/DDBJ whole genome shotgun (WGS) entry which is preliminary data.</text>
</comment>
<feature type="region of interest" description="Disordered" evidence="2">
    <location>
        <begin position="115"/>
        <end position="157"/>
    </location>
</feature>
<accession>A0A252F3G0</accession>
<keyword evidence="5" id="KW-1185">Reference proteome</keyword>
<dbReference type="Gene3D" id="2.60.40.1240">
    <property type="match status" value="1"/>
</dbReference>